<sequence length="82" mass="8499">MPSLEYYDKLLLAIAGSLAFGVAIGVATSVAFEVGLASGAVFATLFVYDAMFRNPPLPTAGARAAVLVWHVFVIVAIATAIL</sequence>
<keyword evidence="1" id="KW-0472">Membrane</keyword>
<reference evidence="2 3" key="1">
    <citation type="journal article" date="2019" name="Nat. Commun.">
        <title>A new type of DNA phosphorothioation-based antiviral system in archaea.</title>
        <authorList>
            <person name="Xiong L."/>
            <person name="Liu S."/>
            <person name="Chen S."/>
            <person name="Xiao Y."/>
            <person name="Zhu B."/>
            <person name="Gao Y."/>
            <person name="Zhang Y."/>
            <person name="Chen B."/>
            <person name="Luo J."/>
            <person name="Deng Z."/>
            <person name="Chen X."/>
            <person name="Wang L."/>
            <person name="Chen S."/>
        </authorList>
    </citation>
    <scope>NUCLEOTIDE SEQUENCE [LARGE SCALE GENOMIC DNA]</scope>
    <source>
        <strain evidence="2 3">JCM 10635</strain>
    </source>
</reference>
<dbReference type="Proteomes" id="UP000296822">
    <property type="component" value="Chromosome"/>
</dbReference>
<dbReference type="KEGG" id="nbg:DV706_10535"/>
<feature type="transmembrane region" description="Helical" evidence="1">
    <location>
        <begin position="35"/>
        <end position="52"/>
    </location>
</feature>
<organism evidence="2 3">
    <name type="scientific">Natronorubrum bangense</name>
    <dbReference type="NCBI Taxonomy" id="61858"/>
    <lineage>
        <taxon>Archaea</taxon>
        <taxon>Methanobacteriati</taxon>
        <taxon>Methanobacteriota</taxon>
        <taxon>Stenosarchaea group</taxon>
        <taxon>Halobacteria</taxon>
        <taxon>Halobacteriales</taxon>
        <taxon>Natrialbaceae</taxon>
        <taxon>Natronorubrum</taxon>
    </lineage>
</organism>
<dbReference type="Pfam" id="PF26047">
    <property type="entry name" value="DUF8015"/>
    <property type="match status" value="1"/>
</dbReference>
<name>A0A4D6HLN7_9EURY</name>
<dbReference type="EMBL" id="CP031305">
    <property type="protein sequence ID" value="QCC54859.1"/>
    <property type="molecule type" value="Genomic_DNA"/>
</dbReference>
<feature type="transmembrane region" description="Helical" evidence="1">
    <location>
        <begin position="64"/>
        <end position="81"/>
    </location>
</feature>
<protein>
    <submittedName>
        <fullName evidence="2">Uncharacterized protein</fullName>
    </submittedName>
</protein>
<dbReference type="InterPro" id="IPR058328">
    <property type="entry name" value="DUF8015"/>
</dbReference>
<evidence type="ECO:0000313" key="2">
    <source>
        <dbReference type="EMBL" id="QCC54859.1"/>
    </source>
</evidence>
<keyword evidence="1" id="KW-1133">Transmembrane helix</keyword>
<proteinExistence type="predicted"/>
<dbReference type="AlphaFoldDB" id="A0A4D6HLN7"/>
<gene>
    <name evidence="2" type="ORF">DV706_10535</name>
</gene>
<evidence type="ECO:0000256" key="1">
    <source>
        <dbReference type="SAM" id="Phobius"/>
    </source>
</evidence>
<evidence type="ECO:0000313" key="3">
    <source>
        <dbReference type="Proteomes" id="UP000296822"/>
    </source>
</evidence>
<accession>A0A4D6HLN7</accession>
<keyword evidence="1" id="KW-0812">Transmembrane</keyword>